<feature type="transmembrane region" description="Helical" evidence="1">
    <location>
        <begin position="49"/>
        <end position="68"/>
    </location>
</feature>
<proteinExistence type="predicted"/>
<feature type="domain" description="DUF58" evidence="2">
    <location>
        <begin position="240"/>
        <end position="368"/>
    </location>
</feature>
<protein>
    <recommendedName>
        <fullName evidence="2">DUF58 domain-containing protein</fullName>
    </recommendedName>
</protein>
<organism evidence="3 4">
    <name type="scientific">Actinotalea fermentans</name>
    <dbReference type="NCBI Taxonomy" id="43671"/>
    <lineage>
        <taxon>Bacteria</taxon>
        <taxon>Bacillati</taxon>
        <taxon>Actinomycetota</taxon>
        <taxon>Actinomycetes</taxon>
        <taxon>Micrococcales</taxon>
        <taxon>Cellulomonadaceae</taxon>
        <taxon>Actinotalea</taxon>
    </lineage>
</organism>
<evidence type="ECO:0000256" key="1">
    <source>
        <dbReference type="SAM" id="Phobius"/>
    </source>
</evidence>
<dbReference type="PANTHER" id="PTHR34351:SF1">
    <property type="entry name" value="SLR1927 PROTEIN"/>
    <property type="match status" value="1"/>
</dbReference>
<reference evidence="3 4" key="1">
    <citation type="submission" date="2019-07" db="EMBL/GenBank/DDBJ databases">
        <title>Whole genome shotgun sequence of Actinotalea fermentans NBRC 105374.</title>
        <authorList>
            <person name="Hosoyama A."/>
            <person name="Uohara A."/>
            <person name="Ohji S."/>
            <person name="Ichikawa N."/>
        </authorList>
    </citation>
    <scope>NUCLEOTIDE SEQUENCE [LARGE SCALE GENOMIC DNA]</scope>
    <source>
        <strain evidence="3 4">NBRC 105374</strain>
    </source>
</reference>
<evidence type="ECO:0000313" key="4">
    <source>
        <dbReference type="Proteomes" id="UP000321484"/>
    </source>
</evidence>
<keyword evidence="4" id="KW-1185">Reference proteome</keyword>
<dbReference type="Proteomes" id="UP000321484">
    <property type="component" value="Unassembled WGS sequence"/>
</dbReference>
<feature type="transmembrane region" description="Helical" evidence="1">
    <location>
        <begin position="348"/>
        <end position="369"/>
    </location>
</feature>
<keyword evidence="1" id="KW-0472">Membrane</keyword>
<evidence type="ECO:0000259" key="2">
    <source>
        <dbReference type="Pfam" id="PF01882"/>
    </source>
</evidence>
<dbReference type="EMBL" id="BJYK01000008">
    <property type="protein sequence ID" value="GEN80494.1"/>
    <property type="molecule type" value="Genomic_DNA"/>
</dbReference>
<dbReference type="OrthoDB" id="9812729at2"/>
<keyword evidence="1" id="KW-0812">Transmembrane</keyword>
<dbReference type="PANTHER" id="PTHR34351">
    <property type="entry name" value="SLR1927 PROTEIN-RELATED"/>
    <property type="match status" value="1"/>
</dbReference>
<feature type="transmembrane region" description="Helical" evidence="1">
    <location>
        <begin position="80"/>
        <end position="98"/>
    </location>
</feature>
<name>A0A511YZ85_9CELL</name>
<dbReference type="Pfam" id="PF01882">
    <property type="entry name" value="DUF58"/>
    <property type="match status" value="1"/>
</dbReference>
<evidence type="ECO:0000313" key="3">
    <source>
        <dbReference type="EMBL" id="GEN80494.1"/>
    </source>
</evidence>
<keyword evidence="1" id="KW-1133">Transmembrane helix</keyword>
<sequence length="431" mass="45865">MTQVLDRLAALRPPRLRLAVPPALLRAREQVTDVVGRGLRGVRGWRPGGLAVGGLGVLLLAVAGASWWAGGRYGWDELRVVAVGVAAVVVVAGVFLVGRSPYAVRLELAHRRVVVGERAVGRVEVANTSARGTLPAEIELPVGANLATFALPRLGPGATHEDLFAVPTSRRAVIAVGPVRSVRADPLGVARREVRWTDPIDLFVHPRTVSLAGTSAGFFKDLEGRPSRDLSPSDVSFHALREYVVGDDRRHVHWKSTARTGQLMVRQYEETRRSHLAVGLSTHVADYGSDEDEFELAVCVAGSLGLHAFREERDLTVLTQSGTLQTRTAGRLLDDLTRVQPSARRTDVVALAGSLATAAPGASIAMLVVGSGTSVTRLRAASARLPIEVAGVAVRCESGAEPSRRSVAELTVLTIGALEDLPVAMRRLGDA</sequence>
<accession>A0A511YZ85</accession>
<dbReference type="RefSeq" id="WP_146819661.1">
    <property type="nucleotide sequence ID" value="NZ_BJYK01000008.1"/>
</dbReference>
<gene>
    <name evidence="3" type="ORF">AFE02nite_22280</name>
</gene>
<comment type="caution">
    <text evidence="3">The sequence shown here is derived from an EMBL/GenBank/DDBJ whole genome shotgun (WGS) entry which is preliminary data.</text>
</comment>
<dbReference type="AlphaFoldDB" id="A0A511YZ85"/>
<dbReference type="InterPro" id="IPR002881">
    <property type="entry name" value="DUF58"/>
</dbReference>